<dbReference type="Proteomes" id="UP001054902">
    <property type="component" value="Unassembled WGS sequence"/>
</dbReference>
<gene>
    <name evidence="1" type="ORF">CTEN210_13995</name>
</gene>
<comment type="caution">
    <text evidence="1">The sequence shown here is derived from an EMBL/GenBank/DDBJ whole genome shotgun (WGS) entry which is preliminary data.</text>
</comment>
<organism evidence="1 2">
    <name type="scientific">Chaetoceros tenuissimus</name>
    <dbReference type="NCBI Taxonomy" id="426638"/>
    <lineage>
        <taxon>Eukaryota</taxon>
        <taxon>Sar</taxon>
        <taxon>Stramenopiles</taxon>
        <taxon>Ochrophyta</taxon>
        <taxon>Bacillariophyta</taxon>
        <taxon>Coscinodiscophyceae</taxon>
        <taxon>Chaetocerotophycidae</taxon>
        <taxon>Chaetocerotales</taxon>
        <taxon>Chaetocerotaceae</taxon>
        <taxon>Chaetoceros</taxon>
    </lineage>
</organism>
<dbReference type="EMBL" id="BLLK01000058">
    <property type="protein sequence ID" value="GFH57519.1"/>
    <property type="molecule type" value="Genomic_DNA"/>
</dbReference>
<proteinExistence type="predicted"/>
<evidence type="ECO:0000313" key="1">
    <source>
        <dbReference type="EMBL" id="GFH57519.1"/>
    </source>
</evidence>
<name>A0AAD3D4C9_9STRA</name>
<protein>
    <submittedName>
        <fullName evidence="1">Uncharacterized protein</fullName>
    </submittedName>
</protein>
<sequence length="364" mass="42777">MKEVTANYTLNKSPDDNKIAFVTFSHMADIAKFNKIILGAVKTWFPKDEVYYIVLNQQWRETFINWKHDLIRDNQTQVELIQPIFVDCPESARVESPCCKQEKGLIEFYDTYYHEREYSWVYFADDDMFINTRILYEYLDVMPYGLTTEHAKYLNGPLVLLSNSNSPQKLGHGEVAKIPYSCEKKDESYKYPWGQPVVYNRKAMESIITGLRLGGLVKQCLEFDVNHDVGNAIFHWMYSIPYASFPRIFNLKGVGAQTKFRTNLQRMEQNKQKLFREDVTGIHGIDFHHYFSQELFWTRRVPDSIKVFDRKGKVPPDVYFGFGHVTGFLSTDTFAKYGSPHEWKDEWHTMPTSECSKKDKYKNI</sequence>
<accession>A0AAD3D4C9</accession>
<reference evidence="1 2" key="1">
    <citation type="journal article" date="2021" name="Sci. Rep.">
        <title>The genome of the diatom Chaetoceros tenuissimus carries an ancient integrated fragment of an extant virus.</title>
        <authorList>
            <person name="Hongo Y."/>
            <person name="Kimura K."/>
            <person name="Takaki Y."/>
            <person name="Yoshida Y."/>
            <person name="Baba S."/>
            <person name="Kobayashi G."/>
            <person name="Nagasaki K."/>
            <person name="Hano T."/>
            <person name="Tomaru Y."/>
        </authorList>
    </citation>
    <scope>NUCLEOTIDE SEQUENCE [LARGE SCALE GENOMIC DNA]</scope>
    <source>
        <strain evidence="1 2">NIES-3715</strain>
    </source>
</reference>
<dbReference type="Gene3D" id="3.90.550.50">
    <property type="match status" value="1"/>
</dbReference>
<evidence type="ECO:0000313" key="2">
    <source>
        <dbReference type="Proteomes" id="UP001054902"/>
    </source>
</evidence>
<keyword evidence="2" id="KW-1185">Reference proteome</keyword>
<dbReference type="AlphaFoldDB" id="A0AAD3D4C9"/>